<organism evidence="2">
    <name type="scientific">Chromera velia CCMP2878</name>
    <dbReference type="NCBI Taxonomy" id="1169474"/>
    <lineage>
        <taxon>Eukaryota</taxon>
        <taxon>Sar</taxon>
        <taxon>Alveolata</taxon>
        <taxon>Colpodellida</taxon>
        <taxon>Chromeraceae</taxon>
        <taxon>Chromera</taxon>
    </lineage>
</organism>
<accession>A0A0G4IA82</accession>
<name>A0A0G4IA82_9ALVE</name>
<proteinExistence type="predicted"/>
<dbReference type="VEuPathDB" id="CryptoDB:Cvel_12387"/>
<evidence type="ECO:0000256" key="1">
    <source>
        <dbReference type="SAM" id="MobiDB-lite"/>
    </source>
</evidence>
<feature type="region of interest" description="Disordered" evidence="1">
    <location>
        <begin position="63"/>
        <end position="102"/>
    </location>
</feature>
<dbReference type="AlphaFoldDB" id="A0A0G4IA82"/>
<reference evidence="2" key="1">
    <citation type="submission" date="2014-11" db="EMBL/GenBank/DDBJ databases">
        <authorList>
            <person name="Otto D Thomas"/>
            <person name="Naeem Raeece"/>
        </authorList>
    </citation>
    <scope>NUCLEOTIDE SEQUENCE</scope>
</reference>
<gene>
    <name evidence="2" type="ORF">Cvel_12387</name>
</gene>
<evidence type="ECO:0000313" key="2">
    <source>
        <dbReference type="EMBL" id="CEM53941.1"/>
    </source>
</evidence>
<sequence length="118" mass="13679">MASNERSPITPVKTYHDRVLMGEWWESQAEKKDRTDRMYELEAHGCKSPKSKKDLTGKVDCNPGNWSVPMHHRDADGPWVTTTAESFRDPKTMPTPDRAPDRIYTKGGVRVFEWRQCE</sequence>
<dbReference type="EMBL" id="CDMZ01005742">
    <property type="protein sequence ID" value="CEM53941.1"/>
    <property type="molecule type" value="Genomic_DNA"/>
</dbReference>
<protein>
    <submittedName>
        <fullName evidence="2">Uncharacterized protein</fullName>
    </submittedName>
</protein>